<protein>
    <submittedName>
        <fullName evidence="1">Uncharacterized protein LTHEOB_7246</fullName>
    </submittedName>
</protein>
<accession>A0ACB5SHM7</accession>
<evidence type="ECO:0000313" key="2">
    <source>
        <dbReference type="Proteomes" id="UP001165186"/>
    </source>
</evidence>
<comment type="caution">
    <text evidence="1">The sequence shown here is derived from an EMBL/GenBank/DDBJ whole genome shotgun (WGS) entry which is preliminary data.</text>
</comment>
<gene>
    <name evidence="1" type="primary">g10663</name>
    <name evidence="1" type="ORF">NpPPO83_00010663</name>
</gene>
<dbReference type="EMBL" id="BSXG01000099">
    <property type="protein sequence ID" value="GME41632.1"/>
    <property type="molecule type" value="Genomic_DNA"/>
</dbReference>
<reference evidence="1" key="1">
    <citation type="submission" date="2024-09" db="EMBL/GenBank/DDBJ databases">
        <title>Draft Genome Sequences of Neofusicoccum parvum.</title>
        <authorList>
            <person name="Ashida A."/>
            <person name="Camagna M."/>
            <person name="Tanaka A."/>
            <person name="Takemoto D."/>
        </authorList>
    </citation>
    <scope>NUCLEOTIDE SEQUENCE</scope>
    <source>
        <strain evidence="1">PPO83</strain>
    </source>
</reference>
<proteinExistence type="predicted"/>
<dbReference type="Proteomes" id="UP001165186">
    <property type="component" value="Unassembled WGS sequence"/>
</dbReference>
<sequence>MGIQTHVENIEPASWALMALAIILVVVRLTIRYTATRDLRLEDIMIGIALIMDIGATISLALAVQLGGLGKHRATLSAQQNDRRVKANYAQHILYLAILATAKISMTVFFRRLAVKRIHHLFTWALAVAIGAWWLSASLVVAFQCPLPHPWDPTAYPAGSCLPERIWLYVTVFDCVTEAAIVALPFWIVSGVRISRRKKAVVQGLFAVRVVVIAASITRYAASQARSTSAASSSSSSHTSRSLNAVDLQNLGYGPVSRASSGGGGGFDTSYDQTGYWLWTDLHSTITIIAACIPALKPFLEWSAGRINRNLSGFQRSTGGGGDEYSRNRNEKPVRQSEHVSYA</sequence>
<keyword evidence="2" id="KW-1185">Reference proteome</keyword>
<evidence type="ECO:0000313" key="1">
    <source>
        <dbReference type="EMBL" id="GME41632.1"/>
    </source>
</evidence>
<organism evidence="1 2">
    <name type="scientific">Neofusicoccum parvum</name>
    <dbReference type="NCBI Taxonomy" id="310453"/>
    <lineage>
        <taxon>Eukaryota</taxon>
        <taxon>Fungi</taxon>
        <taxon>Dikarya</taxon>
        <taxon>Ascomycota</taxon>
        <taxon>Pezizomycotina</taxon>
        <taxon>Dothideomycetes</taxon>
        <taxon>Dothideomycetes incertae sedis</taxon>
        <taxon>Botryosphaeriales</taxon>
        <taxon>Botryosphaeriaceae</taxon>
        <taxon>Neofusicoccum</taxon>
    </lineage>
</organism>
<name>A0ACB5SHM7_9PEZI</name>